<name>A0ABW6IHV2_9CYAN</name>
<organism evidence="2 3">
    <name type="scientific">Almyronema epifaneia S1</name>
    <dbReference type="NCBI Taxonomy" id="2991925"/>
    <lineage>
        <taxon>Bacteria</taxon>
        <taxon>Bacillati</taxon>
        <taxon>Cyanobacteriota</taxon>
        <taxon>Cyanophyceae</taxon>
        <taxon>Nodosilineales</taxon>
        <taxon>Nodosilineaceae</taxon>
        <taxon>Almyronema</taxon>
        <taxon>Almyronema epifaneia</taxon>
    </lineage>
</organism>
<dbReference type="PANTHER" id="PTHR34060">
    <property type="entry name" value="POLYKETIDE CYCLASE / DEHYDRASE AND LIPID TRANSPORT PROTEIN"/>
    <property type="match status" value="1"/>
</dbReference>
<gene>
    <name evidence="2" type="ORF">ACFVKH_16005</name>
</gene>
<keyword evidence="3" id="KW-1185">Reference proteome</keyword>
<evidence type="ECO:0000259" key="1">
    <source>
        <dbReference type="Pfam" id="PF03364"/>
    </source>
</evidence>
<dbReference type="CDD" id="cd08866">
    <property type="entry name" value="SRPBCC_11"/>
    <property type="match status" value="1"/>
</dbReference>
<dbReference type="InterPro" id="IPR023393">
    <property type="entry name" value="START-like_dom_sf"/>
</dbReference>
<comment type="caution">
    <text evidence="2">The sequence shown here is derived from an EMBL/GenBank/DDBJ whole genome shotgun (WGS) entry which is preliminary data.</text>
</comment>
<proteinExistence type="predicted"/>
<dbReference type="PANTHER" id="PTHR34060:SF1">
    <property type="entry name" value="POLYKETIDE CYCLASE _ DEHYDRASE AND LIPID TRANSPORT PROTEIN"/>
    <property type="match status" value="1"/>
</dbReference>
<dbReference type="Proteomes" id="UP001600165">
    <property type="component" value="Unassembled WGS sequence"/>
</dbReference>
<evidence type="ECO:0000313" key="3">
    <source>
        <dbReference type="Proteomes" id="UP001600165"/>
    </source>
</evidence>
<evidence type="ECO:0000313" key="2">
    <source>
        <dbReference type="EMBL" id="MFE4107792.1"/>
    </source>
</evidence>
<feature type="domain" description="Coenzyme Q-binding protein COQ10 START" evidence="1">
    <location>
        <begin position="50"/>
        <end position="179"/>
    </location>
</feature>
<reference evidence="2 3" key="1">
    <citation type="submission" date="2024-10" db="EMBL/GenBank/DDBJ databases">
        <authorList>
            <person name="Ratan Roy A."/>
            <person name="Morales Sandoval P.H."/>
            <person name="De Los Santos Villalobos S."/>
            <person name="Chakraborty S."/>
            <person name="Mukherjee J."/>
        </authorList>
    </citation>
    <scope>NUCLEOTIDE SEQUENCE [LARGE SCALE GENOMIC DNA]</scope>
    <source>
        <strain evidence="2 3">S1</strain>
    </source>
</reference>
<dbReference type="RefSeq" id="WP_377966847.1">
    <property type="nucleotide sequence ID" value="NZ_JBHZOL010000093.1"/>
</dbReference>
<sequence length="190" mass="21483">MTLTPQPDQPIEYLSPALTATADLADAENVEVVTEKLQGRQRRICAKIHIPQSLEQVWRVLTDYEHLSDFIPNLSKSVRLAAPEGKIRLEQIGTQCFLNIQFCARVVLDMEENYPNELGFSMVEGDFKSFRGCWRLVPADEAEGANHTYLCYELTVQPPLAMPVALIEKHIRHNLIQNLTAIRQQAIALA</sequence>
<dbReference type="SUPFAM" id="SSF55961">
    <property type="entry name" value="Bet v1-like"/>
    <property type="match status" value="1"/>
</dbReference>
<dbReference type="EMBL" id="JBHZOL010000093">
    <property type="protein sequence ID" value="MFE4107792.1"/>
    <property type="molecule type" value="Genomic_DNA"/>
</dbReference>
<protein>
    <submittedName>
        <fullName evidence="2">SRPBCC family protein</fullName>
    </submittedName>
</protein>
<dbReference type="Pfam" id="PF03364">
    <property type="entry name" value="Polyketide_cyc"/>
    <property type="match status" value="1"/>
</dbReference>
<accession>A0ABW6IHV2</accession>
<dbReference type="InterPro" id="IPR005031">
    <property type="entry name" value="COQ10_START"/>
</dbReference>
<dbReference type="Gene3D" id="3.30.530.20">
    <property type="match status" value="1"/>
</dbReference>